<dbReference type="InterPro" id="IPR015419">
    <property type="entry name" value="CTAG/Pcc1"/>
</dbReference>
<dbReference type="OrthoDB" id="10025739at2759"/>
<proteinExistence type="inferred from homology"/>
<reference evidence="2" key="1">
    <citation type="submission" date="2021-01" db="EMBL/GenBank/DDBJ databases">
        <authorList>
            <consortium name="Genoscope - CEA"/>
            <person name="William W."/>
        </authorList>
    </citation>
    <scope>NUCLEOTIDE SEQUENCE</scope>
</reference>
<accession>A0A8S1K529</accession>
<sequence length="83" mass="9756">MQQEIQEEEKKYEVKIQFEQYHSELIEQVLSVDNEDCILQMNSIGNQLVLTFKSNDAKKVRSSVKHTIDQLLLVLETINYAKK</sequence>
<keyword evidence="3" id="KW-1185">Reference proteome</keyword>
<organism evidence="2 3">
    <name type="scientific">Paramecium sonneborni</name>
    <dbReference type="NCBI Taxonomy" id="65129"/>
    <lineage>
        <taxon>Eukaryota</taxon>
        <taxon>Sar</taxon>
        <taxon>Alveolata</taxon>
        <taxon>Ciliophora</taxon>
        <taxon>Intramacronucleata</taxon>
        <taxon>Oligohymenophorea</taxon>
        <taxon>Peniculida</taxon>
        <taxon>Parameciidae</taxon>
        <taxon>Paramecium</taxon>
    </lineage>
</organism>
<evidence type="ECO:0000313" key="3">
    <source>
        <dbReference type="Proteomes" id="UP000692954"/>
    </source>
</evidence>
<dbReference type="EMBL" id="CAJJDN010000003">
    <property type="protein sequence ID" value="CAD8048013.1"/>
    <property type="molecule type" value="Genomic_DNA"/>
</dbReference>
<dbReference type="Pfam" id="PF09341">
    <property type="entry name" value="Pcc1"/>
    <property type="match status" value="1"/>
</dbReference>
<evidence type="ECO:0000313" key="2">
    <source>
        <dbReference type="EMBL" id="CAD8048013.1"/>
    </source>
</evidence>
<comment type="caution">
    <text evidence="2">The sequence shown here is derived from an EMBL/GenBank/DDBJ whole genome shotgun (WGS) entry which is preliminary data.</text>
</comment>
<comment type="similarity">
    <text evidence="1">Belongs to the CTAG/PCC1 family.</text>
</comment>
<dbReference type="AlphaFoldDB" id="A0A8S1K529"/>
<protein>
    <submittedName>
        <fullName evidence="2">Uncharacterized protein</fullName>
    </submittedName>
</protein>
<name>A0A8S1K529_9CILI</name>
<evidence type="ECO:0000256" key="1">
    <source>
        <dbReference type="ARBA" id="ARBA00007073"/>
    </source>
</evidence>
<gene>
    <name evidence="2" type="ORF">PSON_ATCC_30995.1.T0030033</name>
</gene>
<dbReference type="Proteomes" id="UP000692954">
    <property type="component" value="Unassembled WGS sequence"/>
</dbReference>